<gene>
    <name evidence="1" type="ORF">NCTC10786_01542</name>
</gene>
<sequence length="119" mass="13467">MARGAISLQHAVAVAEHFDAVMAVKAAAFGVGNTFIRLQRRLLRASSQIDGFIRGYFCRVEQVEIRRLKGQQVFICHARARVRRGIASNIQRCLYGTGNRLRGLNRWMTRCLYGSGDKR</sequence>
<reference evidence="1 2" key="1">
    <citation type="submission" date="2018-06" db="EMBL/GenBank/DDBJ databases">
        <authorList>
            <consortium name="Pathogen Informatics"/>
            <person name="Doyle S."/>
        </authorList>
    </citation>
    <scope>NUCLEOTIDE SEQUENCE [LARGE SCALE GENOMIC DNA]</scope>
    <source>
        <strain evidence="1 2">NCTC10786</strain>
    </source>
</reference>
<evidence type="ECO:0000313" key="2">
    <source>
        <dbReference type="Proteomes" id="UP000251584"/>
    </source>
</evidence>
<proteinExistence type="predicted"/>
<dbReference type="Proteomes" id="UP000251584">
    <property type="component" value="Unassembled WGS sequence"/>
</dbReference>
<protein>
    <submittedName>
        <fullName evidence="1">Uncharacterized protein</fullName>
    </submittedName>
</protein>
<name>A0A2X2VJN6_CITKO</name>
<organism evidence="1 2">
    <name type="scientific">Citrobacter koseri</name>
    <name type="common">Citrobacter diversus</name>
    <dbReference type="NCBI Taxonomy" id="545"/>
    <lineage>
        <taxon>Bacteria</taxon>
        <taxon>Pseudomonadati</taxon>
        <taxon>Pseudomonadota</taxon>
        <taxon>Gammaproteobacteria</taxon>
        <taxon>Enterobacterales</taxon>
        <taxon>Enterobacteriaceae</taxon>
        <taxon>Citrobacter</taxon>
    </lineage>
</organism>
<evidence type="ECO:0000313" key="1">
    <source>
        <dbReference type="EMBL" id="SQB25851.1"/>
    </source>
</evidence>
<dbReference type="AlphaFoldDB" id="A0A2X2VJN6"/>
<accession>A0A2X2VJN6</accession>
<dbReference type="EMBL" id="UAVY01000002">
    <property type="protein sequence ID" value="SQB25851.1"/>
    <property type="molecule type" value="Genomic_DNA"/>
</dbReference>